<sequence>MLRPKLLCLGVVALLAACSNLQTQPTDTSNQTTASTGAAPATQAVQSTPATPPGPTTPPIVFSAPDADGTTTVNLPPKDKMSLSEYRAQTRDRLIKSENARPDVADCAAHASWIIPRSTSFDQFRLPTGALSDGQAKVEPWDTRFSPSKQGAIKVSSVVSFIAAVHKRGTPGDQWEPVKVRCGYDEGMMLAYELLDANGQPFASPSAAPSTTARTHCRRGHRCTTTAAHGKTSARGKASAKSAKASRSNGTAKAKSATTGKSKSNAKSTTNKATKKKSTASQ</sequence>
<evidence type="ECO:0000313" key="4">
    <source>
        <dbReference type="Proteomes" id="UP001189616"/>
    </source>
</evidence>
<feature type="signal peptide" evidence="2">
    <location>
        <begin position="1"/>
        <end position="23"/>
    </location>
</feature>
<name>A0ABM9J099_9RALS</name>
<protein>
    <recommendedName>
        <fullName evidence="5">Lipoprotein transmembrane</fullName>
    </recommendedName>
</protein>
<gene>
    <name evidence="3" type="ORF">LMG7141_00722</name>
</gene>
<keyword evidence="2" id="KW-0732">Signal</keyword>
<feature type="chain" id="PRO_5046765374" description="Lipoprotein transmembrane" evidence="2">
    <location>
        <begin position="24"/>
        <end position="282"/>
    </location>
</feature>
<dbReference type="NCBIfam" id="NF047384">
    <property type="entry name" value="BspC_dom"/>
    <property type="match status" value="1"/>
</dbReference>
<dbReference type="EMBL" id="CATYWO010000001">
    <property type="protein sequence ID" value="CAJ0778185.1"/>
    <property type="molecule type" value="Genomic_DNA"/>
</dbReference>
<feature type="compositionally biased region" description="Low complexity" evidence="1">
    <location>
        <begin position="223"/>
        <end position="272"/>
    </location>
</feature>
<evidence type="ECO:0008006" key="5">
    <source>
        <dbReference type="Google" id="ProtNLM"/>
    </source>
</evidence>
<dbReference type="PROSITE" id="PS51257">
    <property type="entry name" value="PROKAR_LIPOPROTEIN"/>
    <property type="match status" value="1"/>
</dbReference>
<feature type="region of interest" description="Disordered" evidence="1">
    <location>
        <begin position="203"/>
        <end position="282"/>
    </location>
</feature>
<evidence type="ECO:0000256" key="2">
    <source>
        <dbReference type="SAM" id="SignalP"/>
    </source>
</evidence>
<dbReference type="Proteomes" id="UP001189616">
    <property type="component" value="Unassembled WGS sequence"/>
</dbReference>
<feature type="compositionally biased region" description="Polar residues" evidence="1">
    <location>
        <begin position="23"/>
        <end position="36"/>
    </location>
</feature>
<accession>A0ABM9J099</accession>
<feature type="compositionally biased region" description="Low complexity" evidence="1">
    <location>
        <begin position="203"/>
        <end position="214"/>
    </location>
</feature>
<organism evidence="3 4">
    <name type="scientific">Ralstonia condita</name>
    <dbReference type="NCBI Taxonomy" id="3058600"/>
    <lineage>
        <taxon>Bacteria</taxon>
        <taxon>Pseudomonadati</taxon>
        <taxon>Pseudomonadota</taxon>
        <taxon>Betaproteobacteria</taxon>
        <taxon>Burkholderiales</taxon>
        <taxon>Burkholderiaceae</taxon>
        <taxon>Ralstonia</taxon>
    </lineage>
</organism>
<dbReference type="RefSeq" id="WP_316655279.1">
    <property type="nucleotide sequence ID" value="NZ_CATYWO010000001.1"/>
</dbReference>
<dbReference type="InterPro" id="IPR059225">
    <property type="entry name" value="BspC"/>
</dbReference>
<proteinExistence type="predicted"/>
<evidence type="ECO:0000256" key="1">
    <source>
        <dbReference type="SAM" id="MobiDB-lite"/>
    </source>
</evidence>
<comment type="caution">
    <text evidence="3">The sequence shown here is derived from an EMBL/GenBank/DDBJ whole genome shotgun (WGS) entry which is preliminary data.</text>
</comment>
<reference evidence="3 4" key="1">
    <citation type="submission" date="2023-07" db="EMBL/GenBank/DDBJ databases">
        <authorList>
            <person name="Peeters C."/>
        </authorList>
    </citation>
    <scope>NUCLEOTIDE SEQUENCE [LARGE SCALE GENOMIC DNA]</scope>
    <source>
        <strain evidence="3 4">LMG 7141</strain>
    </source>
</reference>
<evidence type="ECO:0000313" key="3">
    <source>
        <dbReference type="EMBL" id="CAJ0778185.1"/>
    </source>
</evidence>
<feature type="compositionally biased region" description="Basic residues" evidence="1">
    <location>
        <begin position="273"/>
        <end position="282"/>
    </location>
</feature>
<feature type="region of interest" description="Disordered" evidence="1">
    <location>
        <begin position="23"/>
        <end position="82"/>
    </location>
</feature>
<keyword evidence="4" id="KW-1185">Reference proteome</keyword>